<protein>
    <recommendedName>
        <fullName evidence="8">Cardiolipin synthase N-terminal domain-containing protein</fullName>
    </recommendedName>
</protein>
<dbReference type="AlphaFoldDB" id="A0A7Y9JX57"/>
<evidence type="ECO:0000256" key="2">
    <source>
        <dbReference type="ARBA" id="ARBA00022475"/>
    </source>
</evidence>
<dbReference type="InterPro" id="IPR027379">
    <property type="entry name" value="CLS_N"/>
</dbReference>
<dbReference type="Pfam" id="PF13396">
    <property type="entry name" value="PLDc_N"/>
    <property type="match status" value="1"/>
</dbReference>
<evidence type="ECO:0000313" key="10">
    <source>
        <dbReference type="EMBL" id="NYD85581.1"/>
    </source>
</evidence>
<evidence type="ECO:0000256" key="1">
    <source>
        <dbReference type="ARBA" id="ARBA00004651"/>
    </source>
</evidence>
<dbReference type="EMBL" id="BONN01000001">
    <property type="protein sequence ID" value="GIG31410.1"/>
    <property type="molecule type" value="Genomic_DNA"/>
</dbReference>
<keyword evidence="12" id="KW-1185">Reference proteome</keyword>
<dbReference type="RefSeq" id="WP_140457370.1">
    <property type="nucleotide sequence ID" value="NZ_BAABFI010000015.1"/>
</dbReference>
<dbReference type="Proteomes" id="UP000618382">
    <property type="component" value="Unassembled WGS sequence"/>
</dbReference>
<evidence type="ECO:0000313" key="12">
    <source>
        <dbReference type="Proteomes" id="UP000618382"/>
    </source>
</evidence>
<evidence type="ECO:0000256" key="5">
    <source>
        <dbReference type="ARBA" id="ARBA00023136"/>
    </source>
</evidence>
<evidence type="ECO:0000313" key="9">
    <source>
        <dbReference type="EMBL" id="GIG31410.1"/>
    </source>
</evidence>
<comment type="caution">
    <text evidence="10">The sequence shown here is derived from an EMBL/GenBank/DDBJ whole genome shotgun (WGS) entry which is preliminary data.</text>
</comment>
<evidence type="ECO:0000256" key="3">
    <source>
        <dbReference type="ARBA" id="ARBA00022692"/>
    </source>
</evidence>
<comment type="subcellular location">
    <subcellularLocation>
        <location evidence="1">Cell membrane</location>
        <topology evidence="1">Multi-pass membrane protein</topology>
    </subcellularLocation>
</comment>
<sequence length="102" mass="11768">MRYLPFLLLLAFVVYCVIDVTRSDEDERLGAPHLAWIALVLLVPVVGGVVWLLVSRYRRSRRGGRGAPPRPVAPDDDPDFLWRLEQERRRQQRDATDDNPTT</sequence>
<feature type="transmembrane region" description="Helical" evidence="7">
    <location>
        <begin position="33"/>
        <end position="54"/>
    </location>
</feature>
<evidence type="ECO:0000259" key="8">
    <source>
        <dbReference type="Pfam" id="PF13396"/>
    </source>
</evidence>
<reference evidence="9 12" key="2">
    <citation type="submission" date="2021-01" db="EMBL/GenBank/DDBJ databases">
        <title>Whole genome shotgun sequence of Cellulomonas oligotrophica NBRC 109435.</title>
        <authorList>
            <person name="Komaki H."/>
            <person name="Tamura T."/>
        </authorList>
    </citation>
    <scope>NUCLEOTIDE SEQUENCE [LARGE SCALE GENOMIC DNA]</scope>
    <source>
        <strain evidence="9 12">NBRC 109435</strain>
    </source>
</reference>
<evidence type="ECO:0000256" key="4">
    <source>
        <dbReference type="ARBA" id="ARBA00022989"/>
    </source>
</evidence>
<dbReference type="GO" id="GO:0005886">
    <property type="term" value="C:plasma membrane"/>
    <property type="evidence" value="ECO:0007669"/>
    <property type="project" value="UniProtKB-SubCell"/>
</dbReference>
<keyword evidence="4 7" id="KW-1133">Transmembrane helix</keyword>
<keyword evidence="2" id="KW-1003">Cell membrane</keyword>
<feature type="region of interest" description="Disordered" evidence="6">
    <location>
        <begin position="60"/>
        <end position="79"/>
    </location>
</feature>
<dbReference type="Proteomes" id="UP000577956">
    <property type="component" value="Unassembled WGS sequence"/>
</dbReference>
<organism evidence="10 11">
    <name type="scientific">Cellulomonas oligotrophica</name>
    <dbReference type="NCBI Taxonomy" id="931536"/>
    <lineage>
        <taxon>Bacteria</taxon>
        <taxon>Bacillati</taxon>
        <taxon>Actinomycetota</taxon>
        <taxon>Actinomycetes</taxon>
        <taxon>Micrococcales</taxon>
        <taxon>Cellulomonadaceae</taxon>
        <taxon>Cellulomonas</taxon>
    </lineage>
</organism>
<name>A0A7Y9JX57_9CELL</name>
<proteinExistence type="predicted"/>
<evidence type="ECO:0000256" key="7">
    <source>
        <dbReference type="SAM" id="Phobius"/>
    </source>
</evidence>
<reference evidence="10 11" key="1">
    <citation type="submission" date="2020-07" db="EMBL/GenBank/DDBJ databases">
        <title>Sequencing the genomes of 1000 actinobacteria strains.</title>
        <authorList>
            <person name="Klenk H.-P."/>
        </authorList>
    </citation>
    <scope>NUCLEOTIDE SEQUENCE [LARGE SCALE GENOMIC DNA]</scope>
    <source>
        <strain evidence="10 11">DSM 24482</strain>
    </source>
</reference>
<keyword evidence="3 7" id="KW-0812">Transmembrane</keyword>
<gene>
    <name evidence="10" type="ORF">BKA21_001130</name>
    <name evidence="9" type="ORF">Col01nite_05690</name>
</gene>
<evidence type="ECO:0000313" key="11">
    <source>
        <dbReference type="Proteomes" id="UP000577956"/>
    </source>
</evidence>
<keyword evidence="5 7" id="KW-0472">Membrane</keyword>
<dbReference type="EMBL" id="JACCBK010000001">
    <property type="protein sequence ID" value="NYD85581.1"/>
    <property type="molecule type" value="Genomic_DNA"/>
</dbReference>
<accession>A0A7Y9JX57</accession>
<evidence type="ECO:0000256" key="6">
    <source>
        <dbReference type="SAM" id="MobiDB-lite"/>
    </source>
</evidence>
<feature type="domain" description="Cardiolipin synthase N-terminal" evidence="8">
    <location>
        <begin position="12"/>
        <end position="56"/>
    </location>
</feature>